<proteinExistence type="predicted"/>
<dbReference type="Proteomes" id="UP000426246">
    <property type="component" value="Chromosome"/>
</dbReference>
<evidence type="ECO:0000313" key="2">
    <source>
        <dbReference type="Proteomes" id="UP000426246"/>
    </source>
</evidence>
<dbReference type="KEGG" id="ppsc:EHS13_24940"/>
<evidence type="ECO:0000313" key="1">
    <source>
        <dbReference type="EMBL" id="QGQ97901.1"/>
    </source>
</evidence>
<dbReference type="RefSeq" id="WP_155703002.1">
    <property type="nucleotide sequence ID" value="NZ_CP034235.1"/>
</dbReference>
<gene>
    <name evidence="1" type="ORF">EHS13_24940</name>
</gene>
<dbReference type="EMBL" id="CP034235">
    <property type="protein sequence ID" value="QGQ97901.1"/>
    <property type="molecule type" value="Genomic_DNA"/>
</dbReference>
<dbReference type="Gene3D" id="3.10.20.860">
    <property type="match status" value="1"/>
</dbReference>
<protein>
    <submittedName>
        <fullName evidence="1">YgiT-type zinc finger protein</fullName>
    </submittedName>
</protein>
<dbReference type="InterPro" id="IPR022453">
    <property type="entry name" value="Znf_MqsA-type"/>
</dbReference>
<dbReference type="NCBIfam" id="TIGR03831">
    <property type="entry name" value="YgiT_finger"/>
    <property type="match status" value="1"/>
</dbReference>
<name>A0A6B8RNH6_9BACL</name>
<sequence length="66" mass="7417">MTIKLSQCVVCGHKALSNSMESMEIEENGKKFTIEKIPAQKCSCGEVYIDAAASKYIDKQLENFRK</sequence>
<dbReference type="AlphaFoldDB" id="A0A6B8RNH6"/>
<reference evidence="2" key="1">
    <citation type="submission" date="2018-11" db="EMBL/GenBank/DDBJ databases">
        <title>Complete genome sequence of Paenibacillus sp. ML311-T8.</title>
        <authorList>
            <person name="Nam Y.-D."/>
            <person name="Kang J."/>
            <person name="Chung W.-H."/>
            <person name="Park Y.S."/>
        </authorList>
    </citation>
    <scope>NUCLEOTIDE SEQUENCE [LARGE SCALE GENOMIC DNA]</scope>
    <source>
        <strain evidence="2">ML311-T8</strain>
    </source>
</reference>
<keyword evidence="2" id="KW-1185">Reference proteome</keyword>
<organism evidence="1 2">
    <name type="scientific">Paenibacillus psychroresistens</name>
    <dbReference type="NCBI Taxonomy" id="1778678"/>
    <lineage>
        <taxon>Bacteria</taxon>
        <taxon>Bacillati</taxon>
        <taxon>Bacillota</taxon>
        <taxon>Bacilli</taxon>
        <taxon>Bacillales</taxon>
        <taxon>Paenibacillaceae</taxon>
        <taxon>Paenibacillus</taxon>
    </lineage>
</organism>
<dbReference type="OrthoDB" id="9812340at2"/>
<accession>A0A6B8RNH6</accession>